<dbReference type="Proteomes" id="UP000198748">
    <property type="component" value="Unassembled WGS sequence"/>
</dbReference>
<dbReference type="InterPro" id="IPR042257">
    <property type="entry name" value="DGOK_C"/>
</dbReference>
<dbReference type="Gene3D" id="3.30.420.300">
    <property type="entry name" value="2-keto-3-deoxy-galactonokinase, substrate binding domain"/>
    <property type="match status" value="1"/>
</dbReference>
<keyword evidence="1" id="KW-0808">Transferase</keyword>
<protein>
    <submittedName>
        <fullName evidence="1">2-dehydro-3-deoxygalactonokinase</fullName>
    </submittedName>
</protein>
<dbReference type="RefSeq" id="WP_090152953.1">
    <property type="nucleotide sequence ID" value="NZ_FNAN01000010.1"/>
</dbReference>
<dbReference type="InterPro" id="IPR007729">
    <property type="entry name" value="DGOK"/>
</dbReference>
<keyword evidence="2" id="KW-1185">Reference proteome</keyword>
<keyword evidence="1" id="KW-0418">Kinase</keyword>
<sequence>MSKHLLSCDWGTSSFRLRLVNVRDHDVVGEVTSPNGIGAVYNAWQAAGGEANVPRGEYYRSIIATQITALHKQTGIDLTGVPIVLSGMASSSIGMQELPYARLPFALDGAHLAMRHFDEQPDFPHEITIVSGVRSDHDVMRGEETQLIGLGAGMDLSGRDAIFIFPGTHSKHMFVRDGRLIDFKTFMTGEVFNLMASQSILKDSIDHYHQSDFNQEAADAFRAGIRESGTGNILNALFTVRTNQLFDLLSKRENGMFLSGLLIGYEIRDLTKELSGHLVLCGGNNLYQLYKTAIETLGLAGRATIIPSEIVDRAATAGHIRIFKNQHLTLNKTNL</sequence>
<dbReference type="CDD" id="cd24012">
    <property type="entry name" value="ASKHA_NBD_KDGal-kinase"/>
    <property type="match status" value="1"/>
</dbReference>
<accession>A0A1G7KU23</accession>
<dbReference type="Pfam" id="PF05035">
    <property type="entry name" value="DGOK"/>
    <property type="match status" value="1"/>
</dbReference>
<evidence type="ECO:0000313" key="1">
    <source>
        <dbReference type="EMBL" id="SDF40430.1"/>
    </source>
</evidence>
<dbReference type="OrthoDB" id="256574at2"/>
<dbReference type="STRING" id="659014.SAMN04487996_110213"/>
<dbReference type="GO" id="GO:0008671">
    <property type="term" value="F:2-dehydro-3-deoxygalactonokinase activity"/>
    <property type="evidence" value="ECO:0007669"/>
    <property type="project" value="InterPro"/>
</dbReference>
<dbReference type="InterPro" id="IPR042258">
    <property type="entry name" value="DGOK_N"/>
</dbReference>
<gene>
    <name evidence="1" type="ORF">SAMN04487996_110213</name>
</gene>
<evidence type="ECO:0000313" key="2">
    <source>
        <dbReference type="Proteomes" id="UP000198748"/>
    </source>
</evidence>
<organism evidence="1 2">
    <name type="scientific">Dyadobacter soli</name>
    <dbReference type="NCBI Taxonomy" id="659014"/>
    <lineage>
        <taxon>Bacteria</taxon>
        <taxon>Pseudomonadati</taxon>
        <taxon>Bacteroidota</taxon>
        <taxon>Cytophagia</taxon>
        <taxon>Cytophagales</taxon>
        <taxon>Spirosomataceae</taxon>
        <taxon>Dyadobacter</taxon>
    </lineage>
</organism>
<name>A0A1G7KU23_9BACT</name>
<reference evidence="2" key="1">
    <citation type="submission" date="2016-10" db="EMBL/GenBank/DDBJ databases">
        <authorList>
            <person name="Varghese N."/>
            <person name="Submissions S."/>
        </authorList>
    </citation>
    <scope>NUCLEOTIDE SEQUENCE [LARGE SCALE GENOMIC DNA]</scope>
    <source>
        <strain evidence="2">DSM 25329</strain>
    </source>
</reference>
<dbReference type="AlphaFoldDB" id="A0A1G7KU23"/>
<dbReference type="Gene3D" id="3.30.420.310">
    <property type="entry name" value="2-keto-3-deoxy-galactonokinase, C-terminal domain"/>
    <property type="match status" value="1"/>
</dbReference>
<dbReference type="GO" id="GO:0034194">
    <property type="term" value="P:D-galactonate catabolic process"/>
    <property type="evidence" value="ECO:0007669"/>
    <property type="project" value="InterPro"/>
</dbReference>
<proteinExistence type="predicted"/>
<dbReference type="EMBL" id="FNAN01000010">
    <property type="protein sequence ID" value="SDF40430.1"/>
    <property type="molecule type" value="Genomic_DNA"/>
</dbReference>